<comment type="caution">
    <text evidence="1">The sequence shown here is derived from an EMBL/GenBank/DDBJ whole genome shotgun (WGS) entry which is preliminary data.</text>
</comment>
<reference evidence="1 2" key="1">
    <citation type="submission" date="2019-03" db="EMBL/GenBank/DDBJ databases">
        <authorList>
            <person name="Kim M.K.M."/>
        </authorList>
    </citation>
    <scope>NUCLEOTIDE SEQUENCE [LARGE SCALE GENOMIC DNA]</scope>
    <source>
        <strain evidence="1 2">18JY15-6</strain>
    </source>
</reference>
<evidence type="ECO:0000313" key="2">
    <source>
        <dbReference type="Proteomes" id="UP000295453"/>
    </source>
</evidence>
<dbReference type="AlphaFoldDB" id="A0A4R1CHD4"/>
<dbReference type="InterPro" id="IPR038056">
    <property type="entry name" value="YjbR-like_sf"/>
</dbReference>
<dbReference type="InterPro" id="IPR058532">
    <property type="entry name" value="YjbR/MT2646/Rv2570-like"/>
</dbReference>
<gene>
    <name evidence="1" type="ORF">EPD65_01945</name>
</gene>
<sequence>MSREESPLAAFAASLPGAWPDSPWGEDHLVYKVGPAEHGKIFVFIGEDGIGIKCGATRDIADEWLQRYPEDASVMAYIGRSGWNDLRSGGSIPEDELREAVLDSYALVVGKLPKKHRPDGWDLPPSIV</sequence>
<dbReference type="EMBL" id="SJZJ01000002">
    <property type="protein sequence ID" value="TCJ30823.1"/>
    <property type="molecule type" value="Genomic_DNA"/>
</dbReference>
<keyword evidence="2" id="KW-1185">Reference proteome</keyword>
<organism evidence="1 2">
    <name type="scientific">Nocardioides jejuensis</name>
    <dbReference type="NCBI Taxonomy" id="2502782"/>
    <lineage>
        <taxon>Bacteria</taxon>
        <taxon>Bacillati</taxon>
        <taxon>Actinomycetota</taxon>
        <taxon>Actinomycetes</taxon>
        <taxon>Propionibacteriales</taxon>
        <taxon>Nocardioidaceae</taxon>
        <taxon>Nocardioides</taxon>
    </lineage>
</organism>
<evidence type="ECO:0000313" key="1">
    <source>
        <dbReference type="EMBL" id="TCJ30823.1"/>
    </source>
</evidence>
<dbReference type="Pfam" id="PF04237">
    <property type="entry name" value="YjbR"/>
    <property type="match status" value="1"/>
</dbReference>
<dbReference type="RefSeq" id="WP_131581434.1">
    <property type="nucleotide sequence ID" value="NZ_SJZJ01000002.1"/>
</dbReference>
<evidence type="ECO:0008006" key="3">
    <source>
        <dbReference type="Google" id="ProtNLM"/>
    </source>
</evidence>
<name>A0A4R1CHD4_9ACTN</name>
<dbReference type="Gene3D" id="3.90.1150.30">
    <property type="match status" value="1"/>
</dbReference>
<protein>
    <recommendedName>
        <fullName evidence="3">MmcQ/YjbR family DNA-binding protein</fullName>
    </recommendedName>
</protein>
<dbReference type="SUPFAM" id="SSF142906">
    <property type="entry name" value="YjbR-like"/>
    <property type="match status" value="1"/>
</dbReference>
<dbReference type="OrthoDB" id="3194910at2"/>
<dbReference type="Proteomes" id="UP000295453">
    <property type="component" value="Unassembled WGS sequence"/>
</dbReference>
<proteinExistence type="predicted"/>
<accession>A0A4R1CHD4</accession>